<protein>
    <submittedName>
        <fullName evidence="1">Uncharacterized protein YuzE</fullName>
    </submittedName>
</protein>
<name>A0A450WBU9_9GAMM</name>
<organism evidence="1">
    <name type="scientific">Candidatus Kentrum sp. LPFa</name>
    <dbReference type="NCBI Taxonomy" id="2126335"/>
    <lineage>
        <taxon>Bacteria</taxon>
        <taxon>Pseudomonadati</taxon>
        <taxon>Pseudomonadota</taxon>
        <taxon>Gammaproteobacteria</taxon>
        <taxon>Candidatus Kentrum</taxon>
    </lineage>
</organism>
<proteinExistence type="predicted"/>
<dbReference type="InterPro" id="IPR019270">
    <property type="entry name" value="DUF2283"/>
</dbReference>
<dbReference type="EMBL" id="CAADFK010000061">
    <property type="protein sequence ID" value="VFK14431.1"/>
    <property type="molecule type" value="Genomic_DNA"/>
</dbReference>
<evidence type="ECO:0000313" key="1">
    <source>
        <dbReference type="EMBL" id="VFK14431.1"/>
    </source>
</evidence>
<dbReference type="Pfam" id="PF10049">
    <property type="entry name" value="DUF2283"/>
    <property type="match status" value="1"/>
</dbReference>
<gene>
    <name evidence="1" type="ORF">BECKLPF1236B_GA0070989_106117</name>
</gene>
<sequence>MKVQYDREVDALYLQIGGEKPNGVIEVAEGINIDTTEEGKLMGIEILNASCRIDLGTILSYSIELDSDMPGDELFSQVNLVGTETAMSALQG</sequence>
<dbReference type="PANTHER" id="PTHR37029:SF1">
    <property type="entry name" value="SSR1768 PROTEIN"/>
    <property type="match status" value="1"/>
</dbReference>
<dbReference type="AlphaFoldDB" id="A0A450WBU9"/>
<accession>A0A450WBU9</accession>
<reference evidence="1" key="1">
    <citation type="submission" date="2019-02" db="EMBL/GenBank/DDBJ databases">
        <authorList>
            <person name="Gruber-Vodicka R. H."/>
            <person name="Seah K. B. B."/>
        </authorList>
    </citation>
    <scope>NUCLEOTIDE SEQUENCE</scope>
    <source>
        <strain evidence="1">BECK_S313</strain>
    </source>
</reference>
<dbReference type="PANTHER" id="PTHR37029">
    <property type="entry name" value="SSR1768 PROTEIN"/>
    <property type="match status" value="1"/>
</dbReference>